<dbReference type="PANTHER" id="PTHR42080">
    <property type="entry name" value="SRR1 DOMAIN-CONTAINING PROTEIN"/>
    <property type="match status" value="1"/>
</dbReference>
<gene>
    <name evidence="2" type="ORF">Daus18300_008056</name>
</gene>
<evidence type="ECO:0000259" key="1">
    <source>
        <dbReference type="Pfam" id="PF07985"/>
    </source>
</evidence>
<dbReference type="InterPro" id="IPR012942">
    <property type="entry name" value="SRR1-like"/>
</dbReference>
<dbReference type="Pfam" id="PF07985">
    <property type="entry name" value="SRR1"/>
    <property type="match status" value="1"/>
</dbReference>
<dbReference type="EMBL" id="JAWRVE010000073">
    <property type="protein sequence ID" value="KAL1863907.1"/>
    <property type="molecule type" value="Genomic_DNA"/>
</dbReference>
<comment type="caution">
    <text evidence="2">The sequence shown here is derived from an EMBL/GenBank/DDBJ whole genome shotgun (WGS) entry which is preliminary data.</text>
</comment>
<organism evidence="2 3">
    <name type="scientific">Diaporthe australafricana</name>
    <dbReference type="NCBI Taxonomy" id="127596"/>
    <lineage>
        <taxon>Eukaryota</taxon>
        <taxon>Fungi</taxon>
        <taxon>Dikarya</taxon>
        <taxon>Ascomycota</taxon>
        <taxon>Pezizomycotina</taxon>
        <taxon>Sordariomycetes</taxon>
        <taxon>Sordariomycetidae</taxon>
        <taxon>Diaporthales</taxon>
        <taxon>Diaporthaceae</taxon>
        <taxon>Diaporthe</taxon>
    </lineage>
</organism>
<evidence type="ECO:0000313" key="3">
    <source>
        <dbReference type="Proteomes" id="UP001583177"/>
    </source>
</evidence>
<name>A0ABR3WKA6_9PEZI</name>
<sequence length="196" mass="22047">MLRVRDTITNQGVPWDLQATKEAFDAGVKAWEDSEECRKLTSALMEHTTPDNITKILAFACGSILDNDLDQRRRTANQHASILTIKRVLQTKNAPTNVEIECYAQNPAYTGSDRTVLEGAGIRVLEDPHVFLEVDDSSVVLSFAPTAPVRQIVADLARPAFMIWNKVKGEDETLQFWSDFWPDRTWGSLEELEGIL</sequence>
<proteinExistence type="predicted"/>
<protein>
    <recommendedName>
        <fullName evidence="1">SRR1-like domain-containing protein</fullName>
    </recommendedName>
</protein>
<keyword evidence="3" id="KW-1185">Reference proteome</keyword>
<feature type="domain" description="SRR1-like" evidence="1">
    <location>
        <begin position="42"/>
        <end position="172"/>
    </location>
</feature>
<reference evidence="2 3" key="1">
    <citation type="journal article" date="2024" name="IMA Fungus">
        <title>IMA Genome - F19 : A genome assembly and annotation guide to empower mycologists, including annotated draft genome sequences of Ceratocystis pirilliformis, Diaporthe australafricana, Fusarium ophioides, Paecilomyces lecythidis, and Sporothrix stenoceras.</title>
        <authorList>
            <person name="Aylward J."/>
            <person name="Wilson A.M."/>
            <person name="Visagie C.M."/>
            <person name="Spraker J."/>
            <person name="Barnes I."/>
            <person name="Buitendag C."/>
            <person name="Ceriani C."/>
            <person name="Del Mar Angel L."/>
            <person name="du Plessis D."/>
            <person name="Fuchs T."/>
            <person name="Gasser K."/>
            <person name="Kramer D."/>
            <person name="Li W."/>
            <person name="Munsamy K."/>
            <person name="Piso A."/>
            <person name="Price J.L."/>
            <person name="Sonnekus B."/>
            <person name="Thomas C."/>
            <person name="van der Nest A."/>
            <person name="van Dijk A."/>
            <person name="van Heerden A."/>
            <person name="van Vuuren N."/>
            <person name="Yilmaz N."/>
            <person name="Duong T.A."/>
            <person name="van der Merwe N.A."/>
            <person name="Wingfield M.J."/>
            <person name="Wingfield B.D."/>
        </authorList>
    </citation>
    <scope>NUCLEOTIDE SEQUENCE [LARGE SCALE GENOMIC DNA]</scope>
    <source>
        <strain evidence="2 3">CMW 18300</strain>
    </source>
</reference>
<evidence type="ECO:0000313" key="2">
    <source>
        <dbReference type="EMBL" id="KAL1863907.1"/>
    </source>
</evidence>
<accession>A0ABR3WKA6</accession>
<dbReference type="PANTHER" id="PTHR42080:SF3">
    <property type="entry name" value="SRR1-LIKE DOMAIN-CONTAINING PROTEIN"/>
    <property type="match status" value="1"/>
</dbReference>
<dbReference type="Proteomes" id="UP001583177">
    <property type="component" value="Unassembled WGS sequence"/>
</dbReference>